<dbReference type="FunFam" id="3.10.20.80:FF:000001">
    <property type="entry name" value="Translation initiation factor IF-3"/>
    <property type="match status" value="1"/>
</dbReference>
<comment type="subcellular location">
    <subcellularLocation>
        <location evidence="4 6">Cytoplasm</location>
    </subcellularLocation>
</comment>
<comment type="subunit">
    <text evidence="4 6">Monomer.</text>
</comment>
<protein>
    <recommendedName>
        <fullName evidence="4 5">Translation initiation factor IF-3</fullName>
    </recommendedName>
</protein>
<dbReference type="InterPro" id="IPR001288">
    <property type="entry name" value="Translation_initiation_fac_3"/>
</dbReference>
<proteinExistence type="inferred from homology"/>
<dbReference type="FunFam" id="3.30.110.10:FF:000001">
    <property type="entry name" value="Translation initiation factor IF-3"/>
    <property type="match status" value="1"/>
</dbReference>
<comment type="similarity">
    <text evidence="1 4 6">Belongs to the IF-3 family.</text>
</comment>
<dbReference type="GO" id="GO:0032790">
    <property type="term" value="P:ribosome disassembly"/>
    <property type="evidence" value="ECO:0007669"/>
    <property type="project" value="TreeGrafter"/>
</dbReference>
<dbReference type="InterPro" id="IPR019814">
    <property type="entry name" value="Translation_initiation_fac_3_N"/>
</dbReference>
<dbReference type="Gene3D" id="3.10.20.80">
    <property type="entry name" value="Translation initiation factor 3 (IF-3), N-terminal domain"/>
    <property type="match status" value="1"/>
</dbReference>
<dbReference type="GO" id="GO:0016020">
    <property type="term" value="C:membrane"/>
    <property type="evidence" value="ECO:0007669"/>
    <property type="project" value="TreeGrafter"/>
</dbReference>
<evidence type="ECO:0000256" key="4">
    <source>
        <dbReference type="HAMAP-Rule" id="MF_00080"/>
    </source>
</evidence>
<gene>
    <name evidence="4" type="primary">infC</name>
    <name evidence="10" type="ORF">AUP44_21490</name>
    <name evidence="9" type="ORF">DCK97_28585</name>
</gene>
<evidence type="ECO:0000256" key="1">
    <source>
        <dbReference type="ARBA" id="ARBA00005439"/>
    </source>
</evidence>
<dbReference type="EMBL" id="LPZR01000034">
    <property type="protein sequence ID" value="KYO57054.1"/>
    <property type="molecule type" value="Genomic_DNA"/>
</dbReference>
<dbReference type="InterPro" id="IPR019813">
    <property type="entry name" value="Translation_initiation_fac3_CS"/>
</dbReference>
<feature type="domain" description="Translation initiation factor 3 N-terminal" evidence="8">
    <location>
        <begin position="14"/>
        <end position="83"/>
    </location>
</feature>
<dbReference type="InterPro" id="IPR019815">
    <property type="entry name" value="Translation_initiation_fac_3_C"/>
</dbReference>
<evidence type="ECO:0000313" key="11">
    <source>
        <dbReference type="Proteomes" id="UP000075787"/>
    </source>
</evidence>
<accession>A0A162LTX1</accession>
<dbReference type="HAMAP" id="MF_00080">
    <property type="entry name" value="IF_3"/>
    <property type="match status" value="1"/>
</dbReference>
<dbReference type="GeneID" id="97240014"/>
<evidence type="ECO:0000259" key="8">
    <source>
        <dbReference type="Pfam" id="PF05198"/>
    </source>
</evidence>
<dbReference type="Proteomes" id="UP000075787">
    <property type="component" value="Unassembled WGS sequence"/>
</dbReference>
<evidence type="ECO:0000256" key="5">
    <source>
        <dbReference type="NCBIfam" id="TIGR00168"/>
    </source>
</evidence>
<dbReference type="InterPro" id="IPR036788">
    <property type="entry name" value="T_IF-3_C_sf"/>
</dbReference>
<comment type="function">
    <text evidence="4 6">IF-3 binds to the 30S ribosomal subunit and shifts the equilibrium between 70S ribosomes and their 50S and 30S subunits in favor of the free subunits, thus enhancing the availability of 30S subunits on which protein synthesis initiation begins.</text>
</comment>
<keyword evidence="3 4" id="KW-0648">Protein biosynthesis</keyword>
<evidence type="ECO:0000256" key="6">
    <source>
        <dbReference type="RuleBase" id="RU000646"/>
    </source>
</evidence>
<dbReference type="PANTHER" id="PTHR10938:SF0">
    <property type="entry name" value="TRANSLATION INITIATION FACTOR IF-3, MITOCHONDRIAL"/>
    <property type="match status" value="1"/>
</dbReference>
<feature type="domain" description="Translation initiation factor 3 C-terminal" evidence="7">
    <location>
        <begin position="90"/>
        <end position="174"/>
    </location>
</feature>
<dbReference type="Gene3D" id="3.30.110.10">
    <property type="entry name" value="Translation initiation factor 3 (IF-3), C-terminal domain"/>
    <property type="match status" value="1"/>
</dbReference>
<evidence type="ECO:0000256" key="2">
    <source>
        <dbReference type="ARBA" id="ARBA00022540"/>
    </source>
</evidence>
<dbReference type="EMBL" id="DMAI01000476">
    <property type="protein sequence ID" value="HAE51376.1"/>
    <property type="molecule type" value="Genomic_DNA"/>
</dbReference>
<dbReference type="Pfam" id="PF05198">
    <property type="entry name" value="IF3_N"/>
    <property type="match status" value="1"/>
</dbReference>
<dbReference type="GO" id="GO:0005829">
    <property type="term" value="C:cytosol"/>
    <property type="evidence" value="ECO:0007669"/>
    <property type="project" value="TreeGrafter"/>
</dbReference>
<evidence type="ECO:0000313" key="9">
    <source>
        <dbReference type="EMBL" id="HAE51376.1"/>
    </source>
</evidence>
<dbReference type="InterPro" id="IPR036787">
    <property type="entry name" value="T_IF-3_N_sf"/>
</dbReference>
<organism evidence="10 11">
    <name type="scientific">Tistrella mobilis</name>
    <dbReference type="NCBI Taxonomy" id="171437"/>
    <lineage>
        <taxon>Bacteria</taxon>
        <taxon>Pseudomonadati</taxon>
        <taxon>Pseudomonadota</taxon>
        <taxon>Alphaproteobacteria</taxon>
        <taxon>Geminicoccales</taxon>
        <taxon>Geminicoccaceae</taxon>
        <taxon>Tistrella</taxon>
    </lineage>
</organism>
<name>A0A162LTX1_9PROT</name>
<evidence type="ECO:0000313" key="12">
    <source>
        <dbReference type="Proteomes" id="UP000257706"/>
    </source>
</evidence>
<dbReference type="RefSeq" id="WP_062761755.1">
    <property type="nucleotide sequence ID" value="NZ_CP121017.1"/>
</dbReference>
<evidence type="ECO:0000259" key="7">
    <source>
        <dbReference type="Pfam" id="PF00707"/>
    </source>
</evidence>
<dbReference type="AlphaFoldDB" id="A0A162LTX1"/>
<dbReference type="Pfam" id="PF00707">
    <property type="entry name" value="IF3_C"/>
    <property type="match status" value="1"/>
</dbReference>
<dbReference type="PROSITE" id="PS00938">
    <property type="entry name" value="IF3"/>
    <property type="match status" value="1"/>
</dbReference>
<dbReference type="OrthoDB" id="9806014at2"/>
<keyword evidence="4" id="KW-0963">Cytoplasm</keyword>
<evidence type="ECO:0000256" key="3">
    <source>
        <dbReference type="ARBA" id="ARBA00022917"/>
    </source>
</evidence>
<dbReference type="Proteomes" id="UP000257706">
    <property type="component" value="Unassembled WGS sequence"/>
</dbReference>
<dbReference type="GO" id="GO:0043022">
    <property type="term" value="F:ribosome binding"/>
    <property type="evidence" value="ECO:0007669"/>
    <property type="project" value="UniProtKB-ARBA"/>
</dbReference>
<comment type="caution">
    <text evidence="10">The sequence shown here is derived from an EMBL/GenBank/DDBJ whole genome shotgun (WGS) entry which is preliminary data.</text>
</comment>
<evidence type="ECO:0000313" key="10">
    <source>
        <dbReference type="EMBL" id="KYO57054.1"/>
    </source>
</evidence>
<dbReference type="SUPFAM" id="SSF55200">
    <property type="entry name" value="Translation initiation factor IF3, C-terminal domain"/>
    <property type="match status" value="1"/>
</dbReference>
<dbReference type="SUPFAM" id="SSF54364">
    <property type="entry name" value="Translation initiation factor IF3, N-terminal domain"/>
    <property type="match status" value="1"/>
</dbReference>
<reference evidence="10 11" key="1">
    <citation type="submission" date="2015-12" db="EMBL/GenBank/DDBJ databases">
        <title>Genome sequence of Tistrella mobilis MCCC 1A02139.</title>
        <authorList>
            <person name="Lu L."/>
            <person name="Lai Q."/>
            <person name="Shao Z."/>
            <person name="Qian P."/>
        </authorList>
    </citation>
    <scope>NUCLEOTIDE SEQUENCE [LARGE SCALE GENOMIC DNA]</scope>
    <source>
        <strain evidence="10 11">MCCC 1A02139</strain>
    </source>
</reference>
<sequence>MPVAPNANRDAHRINEAIRVPQVRLIDADGNMIGIVSRDDALNRAADAGLDLVEVAAQAEPPVCKLLDYGKFKYESQKKAQEARKKHKTIEIKELKFRPNIDDNDYNVKMKHAVKFLTEGDKVKITMRFRGREVTHQDLGMRVLMRVSGDLAELGKVEQRPTLEGRQMTMVLAPLVQPGEKAEGADKAAEKA</sequence>
<dbReference type="NCBIfam" id="TIGR00168">
    <property type="entry name" value="infC"/>
    <property type="match status" value="1"/>
</dbReference>
<reference evidence="9 12" key="2">
    <citation type="journal article" date="2018" name="Nat. Biotechnol.">
        <title>A standardized bacterial taxonomy based on genome phylogeny substantially revises the tree of life.</title>
        <authorList>
            <person name="Parks D.H."/>
            <person name="Chuvochina M."/>
            <person name="Waite D.W."/>
            <person name="Rinke C."/>
            <person name="Skarshewski A."/>
            <person name="Chaumeil P.A."/>
            <person name="Hugenholtz P."/>
        </authorList>
    </citation>
    <scope>NUCLEOTIDE SEQUENCE [LARGE SCALE GENOMIC DNA]</scope>
    <source>
        <strain evidence="9">UBA8739</strain>
    </source>
</reference>
<dbReference type="PANTHER" id="PTHR10938">
    <property type="entry name" value="TRANSLATION INITIATION FACTOR IF-3"/>
    <property type="match status" value="1"/>
</dbReference>
<keyword evidence="2 4" id="KW-0396">Initiation factor</keyword>
<dbReference type="GO" id="GO:0003743">
    <property type="term" value="F:translation initiation factor activity"/>
    <property type="evidence" value="ECO:0007669"/>
    <property type="project" value="UniProtKB-UniRule"/>
</dbReference>